<evidence type="ECO:0000256" key="5">
    <source>
        <dbReference type="ARBA" id="ARBA00022777"/>
    </source>
</evidence>
<evidence type="ECO:0000256" key="7">
    <source>
        <dbReference type="SAM" id="Phobius"/>
    </source>
</evidence>
<dbReference type="InterPro" id="IPR050351">
    <property type="entry name" value="BphY/WalK/GraS-like"/>
</dbReference>
<dbReference type="InterPro" id="IPR005467">
    <property type="entry name" value="His_kinase_dom"/>
</dbReference>
<evidence type="ECO:0000313" key="10">
    <source>
        <dbReference type="Proteomes" id="UP001062901"/>
    </source>
</evidence>
<keyword evidence="5 9" id="KW-0418">Kinase</keyword>
<dbReference type="EMBL" id="BAQD01000010">
    <property type="protein sequence ID" value="GBQ06171.1"/>
    <property type="molecule type" value="Genomic_DNA"/>
</dbReference>
<dbReference type="InterPro" id="IPR036890">
    <property type="entry name" value="HATPase_C_sf"/>
</dbReference>
<comment type="catalytic activity">
    <reaction evidence="1">
        <text>ATP + protein L-histidine = ADP + protein N-phospho-L-histidine.</text>
        <dbReference type="EC" id="2.7.13.3"/>
    </reaction>
</comment>
<dbReference type="RefSeq" id="WP_018979275.1">
    <property type="nucleotide sequence ID" value="NZ_BAQD01000010.1"/>
</dbReference>
<keyword evidence="6" id="KW-0902">Two-component regulatory system</keyword>
<keyword evidence="10" id="KW-1185">Reference proteome</keyword>
<proteinExistence type="predicted"/>
<dbReference type="SUPFAM" id="SSF55874">
    <property type="entry name" value="ATPase domain of HSP90 chaperone/DNA topoisomerase II/histidine kinase"/>
    <property type="match status" value="1"/>
</dbReference>
<dbReference type="PRINTS" id="PR00344">
    <property type="entry name" value="BCTRLSENSOR"/>
</dbReference>
<dbReference type="CDD" id="cd00075">
    <property type="entry name" value="HATPase"/>
    <property type="match status" value="1"/>
</dbReference>
<name>A0ABQ0NYT8_9PROT</name>
<comment type="caution">
    <text evidence="9">The sequence shown here is derived from an EMBL/GenBank/DDBJ whole genome shotgun (WGS) entry which is preliminary data.</text>
</comment>
<keyword evidence="3" id="KW-0597">Phosphoprotein</keyword>
<keyword evidence="4" id="KW-0808">Transferase</keyword>
<dbReference type="GO" id="GO:0016301">
    <property type="term" value="F:kinase activity"/>
    <property type="evidence" value="ECO:0007669"/>
    <property type="project" value="UniProtKB-KW"/>
</dbReference>
<feature type="domain" description="Histidine kinase" evidence="8">
    <location>
        <begin position="171"/>
        <end position="398"/>
    </location>
</feature>
<evidence type="ECO:0000256" key="2">
    <source>
        <dbReference type="ARBA" id="ARBA00012438"/>
    </source>
</evidence>
<reference evidence="9" key="1">
    <citation type="submission" date="2013-04" db="EMBL/GenBank/DDBJ databases">
        <title>The genome sequencing project of 58 acetic acid bacteria.</title>
        <authorList>
            <person name="Okamoto-Kainuma A."/>
            <person name="Ishikawa M."/>
            <person name="Umino S."/>
            <person name="Koizumi Y."/>
            <person name="Shiwa Y."/>
            <person name="Yoshikawa H."/>
            <person name="Matsutani M."/>
            <person name="Matsushita K."/>
        </authorList>
    </citation>
    <scope>NUCLEOTIDE SEQUENCE</scope>
    <source>
        <strain evidence="9">DSM 15669</strain>
    </source>
</reference>
<dbReference type="InterPro" id="IPR003594">
    <property type="entry name" value="HATPase_dom"/>
</dbReference>
<dbReference type="EC" id="2.7.13.3" evidence="2"/>
<keyword evidence="7" id="KW-0812">Transmembrane</keyword>
<organism evidence="9 10">
    <name type="scientific">Saccharibacter floricola DSM 15669</name>
    <dbReference type="NCBI Taxonomy" id="1123227"/>
    <lineage>
        <taxon>Bacteria</taxon>
        <taxon>Pseudomonadati</taxon>
        <taxon>Pseudomonadota</taxon>
        <taxon>Alphaproteobacteria</taxon>
        <taxon>Acetobacterales</taxon>
        <taxon>Acetobacteraceae</taxon>
        <taxon>Saccharibacter</taxon>
    </lineage>
</organism>
<dbReference type="Proteomes" id="UP001062901">
    <property type="component" value="Unassembled WGS sequence"/>
</dbReference>
<dbReference type="InterPro" id="IPR036097">
    <property type="entry name" value="HisK_dim/P_sf"/>
</dbReference>
<gene>
    <name evidence="9" type="ORF">AA15669_0814</name>
</gene>
<evidence type="ECO:0000259" key="8">
    <source>
        <dbReference type="PROSITE" id="PS50109"/>
    </source>
</evidence>
<dbReference type="Gene3D" id="1.10.287.130">
    <property type="match status" value="1"/>
</dbReference>
<evidence type="ECO:0000256" key="6">
    <source>
        <dbReference type="ARBA" id="ARBA00023012"/>
    </source>
</evidence>
<dbReference type="SUPFAM" id="SSF47384">
    <property type="entry name" value="Homodimeric domain of signal transducing histidine kinase"/>
    <property type="match status" value="1"/>
</dbReference>
<protein>
    <recommendedName>
        <fullName evidence="2">histidine kinase</fullName>
        <ecNumber evidence="2">2.7.13.3</ecNumber>
    </recommendedName>
</protein>
<dbReference type="Pfam" id="PF00512">
    <property type="entry name" value="HisKA"/>
    <property type="match status" value="1"/>
</dbReference>
<sequence length="420" mass="47190">MPWWMGALLACVTVLMMIGWSCTYWLLRRQQNKAAPVRKSAPTARLSDDALMECFTALPADVVILSPMGEVLGLNPETHAQFGDRLGVVLRHPTMQSLLDAALRIRKADKAVHYPVCSASITLDVPMTWTAHVAVRYVKLPYAKEPFLVAVLSDRSEAQAVDRMRVDFVSHASHELRTPLAALSGFIDMLRHDDAFEAHHGRSLSMMSQQAERMRRLIDRLLYLSRVQARAHQRPSQDVDVDDVMALVVGDVAHRFENGRARLTLDVEEGLLIQADEDEMIQVFLNLIENALKYGEQPQQTLHIRLFGRTVTPDDPLWPGTQGVVLGVQDNGCGIEPQHVPRLTERFYRVRQQQAEKTGSGLGLSIVKHIIDRHGGRFRIQSTVGEGTIFLLWLPSLIEKTNEGSCHLSVIRESPELHTQ</sequence>
<dbReference type="Gene3D" id="3.30.565.10">
    <property type="entry name" value="Histidine kinase-like ATPase, C-terminal domain"/>
    <property type="match status" value="1"/>
</dbReference>
<evidence type="ECO:0000256" key="3">
    <source>
        <dbReference type="ARBA" id="ARBA00022553"/>
    </source>
</evidence>
<dbReference type="PANTHER" id="PTHR45453">
    <property type="entry name" value="PHOSPHATE REGULON SENSOR PROTEIN PHOR"/>
    <property type="match status" value="1"/>
</dbReference>
<dbReference type="CDD" id="cd00082">
    <property type="entry name" value="HisKA"/>
    <property type="match status" value="1"/>
</dbReference>
<accession>A0ABQ0NYT8</accession>
<dbReference type="SMART" id="SM00387">
    <property type="entry name" value="HATPase_c"/>
    <property type="match status" value="1"/>
</dbReference>
<keyword evidence="7" id="KW-0472">Membrane</keyword>
<dbReference type="Pfam" id="PF02518">
    <property type="entry name" value="HATPase_c"/>
    <property type="match status" value="1"/>
</dbReference>
<dbReference type="PROSITE" id="PS50109">
    <property type="entry name" value="HIS_KIN"/>
    <property type="match status" value="1"/>
</dbReference>
<evidence type="ECO:0000256" key="4">
    <source>
        <dbReference type="ARBA" id="ARBA00022679"/>
    </source>
</evidence>
<keyword evidence="7" id="KW-1133">Transmembrane helix</keyword>
<feature type="transmembrane region" description="Helical" evidence="7">
    <location>
        <begin position="6"/>
        <end position="27"/>
    </location>
</feature>
<evidence type="ECO:0000313" key="9">
    <source>
        <dbReference type="EMBL" id="GBQ06171.1"/>
    </source>
</evidence>
<dbReference type="InterPro" id="IPR004358">
    <property type="entry name" value="Sig_transdc_His_kin-like_C"/>
</dbReference>
<dbReference type="SMART" id="SM00388">
    <property type="entry name" value="HisKA"/>
    <property type="match status" value="1"/>
</dbReference>
<evidence type="ECO:0000256" key="1">
    <source>
        <dbReference type="ARBA" id="ARBA00000085"/>
    </source>
</evidence>
<dbReference type="PANTHER" id="PTHR45453:SF1">
    <property type="entry name" value="PHOSPHATE REGULON SENSOR PROTEIN PHOR"/>
    <property type="match status" value="1"/>
</dbReference>
<dbReference type="InterPro" id="IPR003661">
    <property type="entry name" value="HisK_dim/P_dom"/>
</dbReference>